<reference evidence="3 4" key="1">
    <citation type="submission" date="2023-07" db="EMBL/GenBank/DDBJ databases">
        <title>Genomic Encyclopedia of Type Strains, Phase IV (KMG-IV): sequencing the most valuable type-strain genomes for metagenomic binning, comparative biology and taxonomic classification.</title>
        <authorList>
            <person name="Goeker M."/>
        </authorList>
    </citation>
    <scope>NUCLEOTIDE SEQUENCE [LARGE SCALE GENOMIC DNA]</scope>
    <source>
        <strain evidence="3 4">DSM 17273</strain>
    </source>
</reference>
<name>A0AA90TX25_9EURY</name>
<proteinExistence type="predicted"/>
<sequence>MKEKYIFRYGFALLLIIGMTGLVSASVGPQVNLVDGIYEPDEWAYADPTFAQPSDKLVVTAINSSIWQGYAGGLALTQSGGGGTMVVETTEAASCLYIQFASDKNDGIGIVYVDGEKVWEGDTWANVNIGQPLSEQNMRYLEISDLSFEKHTIVIENKNSPHVTVYKIGFDRCPPEEIPEFPTIALPVAAIIGLAFFMQRRKE</sequence>
<dbReference type="NCBIfam" id="TIGR03024">
    <property type="entry name" value="arch_PEF_CTERM"/>
    <property type="match status" value="1"/>
</dbReference>
<organism evidence="3 4">
    <name type="scientific">Methanococcoides alaskense</name>
    <dbReference type="NCBI Taxonomy" id="325778"/>
    <lineage>
        <taxon>Archaea</taxon>
        <taxon>Methanobacteriati</taxon>
        <taxon>Methanobacteriota</taxon>
        <taxon>Stenosarchaea group</taxon>
        <taxon>Methanomicrobia</taxon>
        <taxon>Methanosarcinales</taxon>
        <taxon>Methanosarcinaceae</taxon>
        <taxon>Methanococcoides</taxon>
    </lineage>
</organism>
<dbReference type="RefSeq" id="WP_270096570.1">
    <property type="nucleotide sequence ID" value="NZ_JAQFFK010000003.1"/>
</dbReference>
<keyword evidence="1" id="KW-0472">Membrane</keyword>
<dbReference type="AlphaFoldDB" id="A0AA90TX25"/>
<evidence type="ECO:0000313" key="4">
    <source>
        <dbReference type="Proteomes" id="UP001185015"/>
    </source>
</evidence>
<keyword evidence="1" id="KW-0812">Transmembrane</keyword>
<evidence type="ECO:0000313" key="3">
    <source>
        <dbReference type="EMBL" id="MDR6221612.1"/>
    </source>
</evidence>
<evidence type="ECO:0000256" key="1">
    <source>
        <dbReference type="SAM" id="Phobius"/>
    </source>
</evidence>
<gene>
    <name evidence="3" type="ORF">J2750_000044</name>
</gene>
<comment type="caution">
    <text evidence="3">The sequence shown here is derived from an EMBL/GenBank/DDBJ whole genome shotgun (WGS) entry which is preliminary data.</text>
</comment>
<protein>
    <recommendedName>
        <fullName evidence="2">PEF-CTERM protein sorting domain-containing protein</fullName>
    </recommendedName>
</protein>
<dbReference type="InterPro" id="IPR017474">
    <property type="entry name" value="PEF_CTERM_C"/>
</dbReference>
<feature type="transmembrane region" description="Helical" evidence="1">
    <location>
        <begin position="181"/>
        <end position="198"/>
    </location>
</feature>
<feature type="domain" description="PEF-CTERM protein sorting" evidence="2">
    <location>
        <begin position="178"/>
        <end position="202"/>
    </location>
</feature>
<dbReference type="EMBL" id="JAVDQI010000001">
    <property type="protein sequence ID" value="MDR6221612.1"/>
    <property type="molecule type" value="Genomic_DNA"/>
</dbReference>
<keyword evidence="4" id="KW-1185">Reference proteome</keyword>
<dbReference type="Pfam" id="PF26596">
    <property type="entry name" value="PEF-CTERM_ARCH"/>
    <property type="match status" value="1"/>
</dbReference>
<keyword evidence="1" id="KW-1133">Transmembrane helix</keyword>
<evidence type="ECO:0000259" key="2">
    <source>
        <dbReference type="Pfam" id="PF26596"/>
    </source>
</evidence>
<dbReference type="Proteomes" id="UP001185015">
    <property type="component" value="Unassembled WGS sequence"/>
</dbReference>
<accession>A0AA90TX25</accession>